<reference evidence="2" key="1">
    <citation type="submission" date="2021-02" db="EMBL/GenBank/DDBJ databases">
        <authorList>
            <person name="Dougan E. K."/>
            <person name="Rhodes N."/>
            <person name="Thang M."/>
            <person name="Chan C."/>
        </authorList>
    </citation>
    <scope>NUCLEOTIDE SEQUENCE</scope>
</reference>
<dbReference type="AlphaFoldDB" id="A0A812SCU9"/>
<dbReference type="EMBL" id="CAJNIZ010023869">
    <property type="protein sequence ID" value="CAE7472226.1"/>
    <property type="molecule type" value="Genomic_DNA"/>
</dbReference>
<comment type="caution">
    <text evidence="2">The sequence shown here is derived from an EMBL/GenBank/DDBJ whole genome shotgun (WGS) entry which is preliminary data.</text>
</comment>
<keyword evidence="3" id="KW-1185">Reference proteome</keyword>
<evidence type="ECO:0000256" key="1">
    <source>
        <dbReference type="SAM" id="MobiDB-lite"/>
    </source>
</evidence>
<feature type="region of interest" description="Disordered" evidence="1">
    <location>
        <begin position="1"/>
        <end position="57"/>
    </location>
</feature>
<feature type="non-terminal residue" evidence="2">
    <location>
        <position position="1"/>
    </location>
</feature>
<proteinExistence type="predicted"/>
<gene>
    <name evidence="2" type="ORF">SPIL2461_LOCUS11986</name>
</gene>
<evidence type="ECO:0000313" key="3">
    <source>
        <dbReference type="Proteomes" id="UP000649617"/>
    </source>
</evidence>
<accession>A0A812SCU9</accession>
<dbReference type="Proteomes" id="UP000649617">
    <property type="component" value="Unassembled WGS sequence"/>
</dbReference>
<name>A0A812SCU9_SYMPI</name>
<feature type="non-terminal residue" evidence="2">
    <location>
        <position position="109"/>
    </location>
</feature>
<organism evidence="2 3">
    <name type="scientific">Symbiodinium pilosum</name>
    <name type="common">Dinoflagellate</name>
    <dbReference type="NCBI Taxonomy" id="2952"/>
    <lineage>
        <taxon>Eukaryota</taxon>
        <taxon>Sar</taxon>
        <taxon>Alveolata</taxon>
        <taxon>Dinophyceae</taxon>
        <taxon>Suessiales</taxon>
        <taxon>Symbiodiniaceae</taxon>
        <taxon>Symbiodinium</taxon>
    </lineage>
</organism>
<sequence>SHFCRGDPYADFKRDKPLLPGRHAAPARSDGFQFRQRDPQFSAKEQAFPDEDEKEVTGTFDRVYNDRSLPAQLSWRHNGPHSRVPLPEDVWSHVQASRRQLDDRNNPAL</sequence>
<protein>
    <submittedName>
        <fullName evidence="2">Uncharacterized protein</fullName>
    </submittedName>
</protein>
<feature type="compositionally biased region" description="Basic and acidic residues" evidence="1">
    <location>
        <begin position="1"/>
        <end position="17"/>
    </location>
</feature>
<evidence type="ECO:0000313" key="2">
    <source>
        <dbReference type="EMBL" id="CAE7472226.1"/>
    </source>
</evidence>